<evidence type="ECO:0000256" key="3">
    <source>
        <dbReference type="ARBA" id="ARBA00020631"/>
    </source>
</evidence>
<dbReference type="SUPFAM" id="SSF140718">
    <property type="entry name" value="Mediator hinge subcomplex-like"/>
    <property type="match status" value="1"/>
</dbReference>
<comment type="function">
    <text evidence="7">Component of the Mediator complex, a coactivator involved in the regulated transcription of nearly all RNA polymerase II-dependent genes. Mediator functions as a bridge to convey information from gene-specific regulatory proteins to the basal RNA polymerase II transcription machinery.</text>
</comment>
<evidence type="ECO:0000256" key="7">
    <source>
        <dbReference type="RuleBase" id="RU364060"/>
    </source>
</evidence>
<dbReference type="AlphaFoldDB" id="A0A137PAK6"/>
<keyword evidence="4 7" id="KW-0805">Transcription regulation</keyword>
<keyword evidence="7" id="KW-0010">Activator</keyword>
<dbReference type="InterPro" id="IPR009244">
    <property type="entry name" value="Mediatior_Med7"/>
</dbReference>
<dbReference type="InterPro" id="IPR037212">
    <property type="entry name" value="Med7/Med21-like"/>
</dbReference>
<evidence type="ECO:0000256" key="2">
    <source>
        <dbReference type="ARBA" id="ARBA00009994"/>
    </source>
</evidence>
<dbReference type="InterPro" id="IPR044888">
    <property type="entry name" value="Mediatior_Med7_sf"/>
</dbReference>
<evidence type="ECO:0000256" key="4">
    <source>
        <dbReference type="ARBA" id="ARBA00023015"/>
    </source>
</evidence>
<evidence type="ECO:0000313" key="9">
    <source>
        <dbReference type="Proteomes" id="UP000070444"/>
    </source>
</evidence>
<accession>A0A137PAK6</accession>
<protein>
    <recommendedName>
        <fullName evidence="3 7">Mediator of RNA polymerase II transcription subunit 7</fullName>
    </recommendedName>
</protein>
<dbReference type="GO" id="GO:0016592">
    <property type="term" value="C:mediator complex"/>
    <property type="evidence" value="ECO:0007669"/>
    <property type="project" value="InterPro"/>
</dbReference>
<dbReference type="EMBL" id="KQ964463">
    <property type="protein sequence ID" value="KXN71961.1"/>
    <property type="molecule type" value="Genomic_DNA"/>
</dbReference>
<dbReference type="OrthoDB" id="10253553at2759"/>
<dbReference type="Gene3D" id="6.10.140.200">
    <property type="match status" value="1"/>
</dbReference>
<evidence type="ECO:0000256" key="1">
    <source>
        <dbReference type="ARBA" id="ARBA00004123"/>
    </source>
</evidence>
<proteinExistence type="inferred from homology"/>
<dbReference type="PANTHER" id="PTHR21428:SF11">
    <property type="entry name" value="MEDIATOR OF RNA POLYMERASE II TRANSCRIPTION SUBUNIT 7"/>
    <property type="match status" value="1"/>
</dbReference>
<keyword evidence="6 7" id="KW-0539">Nucleus</keyword>
<dbReference type="STRING" id="796925.A0A137PAK6"/>
<comment type="similarity">
    <text evidence="2 7">Belongs to the Mediator complex subunit 7 family.</text>
</comment>
<comment type="subunit">
    <text evidence="7">Component of the Mediator complex.</text>
</comment>
<evidence type="ECO:0000313" key="8">
    <source>
        <dbReference type="EMBL" id="KXN71961.1"/>
    </source>
</evidence>
<dbReference type="Pfam" id="PF05983">
    <property type="entry name" value="Med7"/>
    <property type="match status" value="1"/>
</dbReference>
<keyword evidence="5 7" id="KW-0804">Transcription</keyword>
<name>A0A137PAK6_CONC2</name>
<dbReference type="GO" id="GO:0003712">
    <property type="term" value="F:transcription coregulator activity"/>
    <property type="evidence" value="ECO:0007669"/>
    <property type="project" value="InterPro"/>
</dbReference>
<evidence type="ECO:0000256" key="6">
    <source>
        <dbReference type="ARBA" id="ARBA00023242"/>
    </source>
</evidence>
<dbReference type="GO" id="GO:0006357">
    <property type="term" value="P:regulation of transcription by RNA polymerase II"/>
    <property type="evidence" value="ECO:0007669"/>
    <property type="project" value="InterPro"/>
</dbReference>
<sequence length="238" mass="27686">MNPKVPFPKPPYLYKNYKDNLMEKINPMLSSKQLPEDKTLEKFLPPKIPNTDNYCVFGEHLSVKEIEFDNSITNKQAIDTIKNLKSLNHSLIFYFLDLINELGKEGGGQTNQIIQKIEQTFLNLHNLINYYRPIQARKNLFSILNYQLNQILTGRRSFNECISNIKTTIIQLKTIIEDIELNNNVNIQLNPIEVQNTLNLIKSKTKTKRDITPSKKIQCTHLDEVYDPNLLQLIDNII</sequence>
<comment type="subcellular location">
    <subcellularLocation>
        <location evidence="1 7">Nucleus</location>
    </subcellularLocation>
</comment>
<evidence type="ECO:0000256" key="5">
    <source>
        <dbReference type="ARBA" id="ARBA00023163"/>
    </source>
</evidence>
<organism evidence="8 9">
    <name type="scientific">Conidiobolus coronatus (strain ATCC 28846 / CBS 209.66 / NRRL 28638)</name>
    <name type="common">Delacroixia coronata</name>
    <dbReference type="NCBI Taxonomy" id="796925"/>
    <lineage>
        <taxon>Eukaryota</taxon>
        <taxon>Fungi</taxon>
        <taxon>Fungi incertae sedis</taxon>
        <taxon>Zoopagomycota</taxon>
        <taxon>Entomophthoromycotina</taxon>
        <taxon>Entomophthoromycetes</taxon>
        <taxon>Entomophthorales</taxon>
        <taxon>Ancylistaceae</taxon>
        <taxon>Conidiobolus</taxon>
    </lineage>
</organism>
<dbReference type="Proteomes" id="UP000070444">
    <property type="component" value="Unassembled WGS sequence"/>
</dbReference>
<dbReference type="GO" id="GO:0070847">
    <property type="term" value="C:core mediator complex"/>
    <property type="evidence" value="ECO:0007669"/>
    <property type="project" value="TreeGrafter"/>
</dbReference>
<dbReference type="PANTHER" id="PTHR21428">
    <property type="entry name" value="MEDIATOR OF RNA POLYMERASE II TRANSCRIPTION SUBUNIT 7"/>
    <property type="match status" value="1"/>
</dbReference>
<reference evidence="8 9" key="1">
    <citation type="journal article" date="2015" name="Genome Biol. Evol.">
        <title>Phylogenomic analyses indicate that early fungi evolved digesting cell walls of algal ancestors of land plants.</title>
        <authorList>
            <person name="Chang Y."/>
            <person name="Wang S."/>
            <person name="Sekimoto S."/>
            <person name="Aerts A.L."/>
            <person name="Choi C."/>
            <person name="Clum A."/>
            <person name="LaButti K.M."/>
            <person name="Lindquist E.A."/>
            <person name="Yee Ngan C."/>
            <person name="Ohm R.A."/>
            <person name="Salamov A.A."/>
            <person name="Grigoriev I.V."/>
            <person name="Spatafora J.W."/>
            <person name="Berbee M.L."/>
        </authorList>
    </citation>
    <scope>NUCLEOTIDE SEQUENCE [LARGE SCALE GENOMIC DNA]</scope>
    <source>
        <strain evidence="8 9">NRRL 28638</strain>
    </source>
</reference>
<gene>
    <name evidence="8" type="ORF">CONCODRAFT_69425</name>
</gene>
<keyword evidence="9" id="KW-1185">Reference proteome</keyword>